<dbReference type="Pfam" id="PF19514">
    <property type="entry name" value="MobC_2"/>
    <property type="match status" value="1"/>
</dbReference>
<evidence type="ECO:0000313" key="2">
    <source>
        <dbReference type="Proteomes" id="UP000198836"/>
    </source>
</evidence>
<reference evidence="2" key="1">
    <citation type="submission" date="2016-10" db="EMBL/GenBank/DDBJ databases">
        <authorList>
            <person name="Varghese N."/>
            <person name="Submissions S."/>
        </authorList>
    </citation>
    <scope>NUCLEOTIDE SEQUENCE [LARGE SCALE GENOMIC DNA]</scope>
    <source>
        <strain evidence="2">DSM 18130</strain>
    </source>
</reference>
<dbReference type="EMBL" id="FOJM01000019">
    <property type="protein sequence ID" value="SFA58534.1"/>
    <property type="molecule type" value="Genomic_DNA"/>
</dbReference>
<name>A0A1I0U3D4_9SPHI</name>
<dbReference type="AlphaFoldDB" id="A0A1I0U3D4"/>
<evidence type="ECO:0000313" key="1">
    <source>
        <dbReference type="EMBL" id="SFA58534.1"/>
    </source>
</evidence>
<accession>A0A1I0U3D4</accession>
<dbReference type="Proteomes" id="UP000198836">
    <property type="component" value="Unassembled WGS sequence"/>
</dbReference>
<protein>
    <submittedName>
        <fullName evidence="1">Mobilisation protein (MobC)</fullName>
    </submittedName>
</protein>
<proteinExistence type="predicted"/>
<dbReference type="STRING" id="332999.SAMN04488511_11994"/>
<sequence>MVGASTRNSCLPELLICANMSSINIDKRRTNFDYPIRTRVNKETYQRLENLLAGSTCQSMGELTRKLITREKINCTYRDVTMNAPMEELTSIRKELKAIGININQITRTFNQEKSKDNNRQQYVLQIAELYKKVDIKVERLLFLISQLTEKWLQK</sequence>
<keyword evidence="2" id="KW-1185">Reference proteome</keyword>
<dbReference type="InterPro" id="IPR045788">
    <property type="entry name" value="MobC_2"/>
</dbReference>
<organism evidence="1 2">
    <name type="scientific">Pedobacter suwonensis</name>
    <dbReference type="NCBI Taxonomy" id="332999"/>
    <lineage>
        <taxon>Bacteria</taxon>
        <taxon>Pseudomonadati</taxon>
        <taxon>Bacteroidota</taxon>
        <taxon>Sphingobacteriia</taxon>
        <taxon>Sphingobacteriales</taxon>
        <taxon>Sphingobacteriaceae</taxon>
        <taxon>Pedobacter</taxon>
    </lineage>
</organism>
<gene>
    <name evidence="1" type="ORF">SAMN04488511_11994</name>
</gene>